<dbReference type="RefSeq" id="WP_183305963.1">
    <property type="nucleotide sequence ID" value="NZ_JACIEP010000002.1"/>
</dbReference>
<name>A0A840CLC5_9BACT</name>
<sequence length="173" mass="18678">MEATTLRLQTLNYNTVKIYLVAALFIAGNLLLPQICHLVPNGGKILLPIYFFTLIGAYKYGWKAGLLIAVFSPLINSALFGMPSAAVLPIILIKSVLLAGAAGFAAHKFGKISIPILIGVVLSYQIVGSMAEWALEGSFFKGMQDFRLAVPGMLIQVLGSYALIKYLVSNNEK</sequence>
<evidence type="ECO:0008006" key="4">
    <source>
        <dbReference type="Google" id="ProtNLM"/>
    </source>
</evidence>
<accession>A0A840CLC5</accession>
<proteinExistence type="predicted"/>
<keyword evidence="1" id="KW-1133">Transmembrane helix</keyword>
<keyword evidence="1" id="KW-0472">Membrane</keyword>
<dbReference type="Proteomes" id="UP000555103">
    <property type="component" value="Unassembled WGS sequence"/>
</dbReference>
<gene>
    <name evidence="2" type="ORF">GGR21_000735</name>
</gene>
<comment type="caution">
    <text evidence="2">The sequence shown here is derived from an EMBL/GenBank/DDBJ whole genome shotgun (WGS) entry which is preliminary data.</text>
</comment>
<feature type="transmembrane region" description="Helical" evidence="1">
    <location>
        <begin position="112"/>
        <end position="134"/>
    </location>
</feature>
<reference evidence="2 3" key="1">
    <citation type="submission" date="2020-08" db="EMBL/GenBank/DDBJ databases">
        <title>Genomic Encyclopedia of Type Strains, Phase IV (KMG-IV): sequencing the most valuable type-strain genomes for metagenomic binning, comparative biology and taxonomic classification.</title>
        <authorList>
            <person name="Goeker M."/>
        </authorList>
    </citation>
    <scope>NUCLEOTIDE SEQUENCE [LARGE SCALE GENOMIC DNA]</scope>
    <source>
        <strain evidence="2 3">DSM 104969</strain>
    </source>
</reference>
<dbReference type="EMBL" id="JACIEP010000002">
    <property type="protein sequence ID" value="MBB4034848.1"/>
    <property type="molecule type" value="Genomic_DNA"/>
</dbReference>
<feature type="transmembrane region" description="Helical" evidence="1">
    <location>
        <begin position="86"/>
        <end position="105"/>
    </location>
</feature>
<dbReference type="AlphaFoldDB" id="A0A840CLC5"/>
<feature type="transmembrane region" description="Helical" evidence="1">
    <location>
        <begin position="18"/>
        <end position="39"/>
    </location>
</feature>
<evidence type="ECO:0000313" key="3">
    <source>
        <dbReference type="Proteomes" id="UP000555103"/>
    </source>
</evidence>
<feature type="transmembrane region" description="Helical" evidence="1">
    <location>
        <begin position="60"/>
        <end position="80"/>
    </location>
</feature>
<keyword evidence="3" id="KW-1185">Reference proteome</keyword>
<feature type="transmembrane region" description="Helical" evidence="1">
    <location>
        <begin position="146"/>
        <end position="168"/>
    </location>
</feature>
<organism evidence="2 3">
    <name type="scientific">Dysgonomonas hofstadii</name>
    <dbReference type="NCBI Taxonomy" id="637886"/>
    <lineage>
        <taxon>Bacteria</taxon>
        <taxon>Pseudomonadati</taxon>
        <taxon>Bacteroidota</taxon>
        <taxon>Bacteroidia</taxon>
        <taxon>Bacteroidales</taxon>
        <taxon>Dysgonomonadaceae</taxon>
        <taxon>Dysgonomonas</taxon>
    </lineage>
</organism>
<evidence type="ECO:0000313" key="2">
    <source>
        <dbReference type="EMBL" id="MBB4034848.1"/>
    </source>
</evidence>
<protein>
    <recommendedName>
        <fullName evidence="4">ECF transporter S component</fullName>
    </recommendedName>
</protein>
<evidence type="ECO:0000256" key="1">
    <source>
        <dbReference type="SAM" id="Phobius"/>
    </source>
</evidence>
<keyword evidence="1" id="KW-0812">Transmembrane</keyword>